<evidence type="ECO:0000256" key="1">
    <source>
        <dbReference type="ARBA" id="ARBA00010211"/>
    </source>
</evidence>
<dbReference type="AlphaFoldDB" id="A0A3E0VQ34"/>
<dbReference type="InterPro" id="IPR036663">
    <property type="entry name" value="Fumarylacetoacetase_C_sf"/>
</dbReference>
<evidence type="ECO:0000259" key="3">
    <source>
        <dbReference type="Pfam" id="PF01557"/>
    </source>
</evidence>
<evidence type="ECO:0000313" key="5">
    <source>
        <dbReference type="Proteomes" id="UP000256541"/>
    </source>
</evidence>
<reference evidence="4 5" key="1">
    <citation type="submission" date="2017-04" db="EMBL/GenBank/DDBJ databases">
        <title>Comparative genome analysis of Subtercola boreus.</title>
        <authorList>
            <person name="Cho Y.-J."/>
            <person name="Cho A."/>
            <person name="Kim O.-S."/>
            <person name="Lee J.-I."/>
        </authorList>
    </citation>
    <scope>NUCLEOTIDE SEQUENCE [LARGE SCALE GENOMIC DNA]</scope>
    <source>
        <strain evidence="4 5">P27479</strain>
    </source>
</reference>
<dbReference type="PANTHER" id="PTHR42796:SF4">
    <property type="entry name" value="FUMARYLACETOACETATE HYDROLASE DOMAIN-CONTAINING PROTEIN 2A"/>
    <property type="match status" value="1"/>
</dbReference>
<name>A0A3E0VQ34_9MICO</name>
<dbReference type="Pfam" id="PF01557">
    <property type="entry name" value="FAA_hydrolase"/>
    <property type="match status" value="1"/>
</dbReference>
<dbReference type="OrthoDB" id="9805307at2"/>
<proteinExistence type="inferred from homology"/>
<accession>A0A3E0VQ34</accession>
<dbReference type="InterPro" id="IPR051121">
    <property type="entry name" value="FAH"/>
</dbReference>
<protein>
    <submittedName>
        <fullName evidence="4">Fumarylacetoacetate hydrolase</fullName>
    </submittedName>
</protein>
<dbReference type="GO" id="GO:0044281">
    <property type="term" value="P:small molecule metabolic process"/>
    <property type="evidence" value="ECO:0007669"/>
    <property type="project" value="UniProtKB-ARBA"/>
</dbReference>
<dbReference type="RefSeq" id="WP_116412869.1">
    <property type="nucleotide sequence ID" value="NZ_NBXB01000045.1"/>
</dbReference>
<evidence type="ECO:0000256" key="2">
    <source>
        <dbReference type="ARBA" id="ARBA00022723"/>
    </source>
</evidence>
<dbReference type="PANTHER" id="PTHR42796">
    <property type="entry name" value="FUMARYLACETOACETATE HYDROLASE DOMAIN-CONTAINING PROTEIN 2A-RELATED"/>
    <property type="match status" value="1"/>
</dbReference>
<dbReference type="EMBL" id="NBXB01000045">
    <property type="protein sequence ID" value="RFA12092.1"/>
    <property type="molecule type" value="Genomic_DNA"/>
</dbReference>
<comment type="caution">
    <text evidence="4">The sequence shown here is derived from an EMBL/GenBank/DDBJ whole genome shotgun (WGS) entry which is preliminary data.</text>
</comment>
<keyword evidence="4" id="KW-0378">Hydrolase</keyword>
<dbReference type="Proteomes" id="UP000256541">
    <property type="component" value="Unassembled WGS sequence"/>
</dbReference>
<dbReference type="InterPro" id="IPR011234">
    <property type="entry name" value="Fumarylacetoacetase-like_C"/>
</dbReference>
<evidence type="ECO:0000313" key="4">
    <source>
        <dbReference type="EMBL" id="RFA12092.1"/>
    </source>
</evidence>
<dbReference type="GO" id="GO:0016787">
    <property type="term" value="F:hydrolase activity"/>
    <property type="evidence" value="ECO:0007669"/>
    <property type="project" value="UniProtKB-KW"/>
</dbReference>
<comment type="similarity">
    <text evidence="1">Belongs to the FAH family.</text>
</comment>
<keyword evidence="2" id="KW-0479">Metal-binding</keyword>
<dbReference type="SUPFAM" id="SSF56529">
    <property type="entry name" value="FAH"/>
    <property type="match status" value="1"/>
</dbReference>
<gene>
    <name evidence="4" type="ORF">B7R22_16795</name>
</gene>
<sequence length="280" mass="29899">MRIANVGSRATILTDDSHGFDVEKASGGLFSSNIADLYAAWTEFTAWAETASGDSSEITDTEIDAPSPTPKQIFAIGLNYREHAAESGFALPDSLVVFTKFQSSVTGPNTTVSIPAAGHTDWETELVVIIGQTARKVRPETAWDYVAGLTLGQDLSERILQSSGPAPQFSLGKSLPGYTPMGPWLATPDEFADRDNVELGCEVNGIAMQNGHTNDLIFSVPEIISRLSATLTLYPGDVIFTGTPSGVGLGREPQVFIAPGDELTSWAEGLGHMRQTFTTD</sequence>
<dbReference type="GO" id="GO:0046872">
    <property type="term" value="F:metal ion binding"/>
    <property type="evidence" value="ECO:0007669"/>
    <property type="project" value="UniProtKB-KW"/>
</dbReference>
<organism evidence="4 5">
    <name type="scientific">Subtercola boreus</name>
    <dbReference type="NCBI Taxonomy" id="120213"/>
    <lineage>
        <taxon>Bacteria</taxon>
        <taxon>Bacillati</taxon>
        <taxon>Actinomycetota</taxon>
        <taxon>Actinomycetes</taxon>
        <taxon>Micrococcales</taxon>
        <taxon>Microbacteriaceae</taxon>
        <taxon>Subtercola</taxon>
    </lineage>
</organism>
<dbReference type="Gene3D" id="3.90.850.10">
    <property type="entry name" value="Fumarylacetoacetase-like, C-terminal domain"/>
    <property type="match status" value="1"/>
</dbReference>
<feature type="domain" description="Fumarylacetoacetase-like C-terminal" evidence="3">
    <location>
        <begin position="73"/>
        <end position="277"/>
    </location>
</feature>